<dbReference type="InterPro" id="IPR001087">
    <property type="entry name" value="GDSL"/>
</dbReference>
<feature type="signal peptide" evidence="3">
    <location>
        <begin position="1"/>
        <end position="21"/>
    </location>
</feature>
<dbReference type="CDD" id="cd01837">
    <property type="entry name" value="SGNH_plant_lipase_like"/>
    <property type="match status" value="1"/>
</dbReference>
<evidence type="ECO:0000256" key="2">
    <source>
        <dbReference type="SAM" id="MobiDB-lite"/>
    </source>
</evidence>
<feature type="compositionally biased region" description="Pro residues" evidence="2">
    <location>
        <begin position="103"/>
        <end position="130"/>
    </location>
</feature>
<dbReference type="InterPro" id="IPR036514">
    <property type="entry name" value="SGNH_hydro_sf"/>
</dbReference>
<gene>
    <name evidence="4" type="ORF">NCGR_LOCUS8105</name>
</gene>
<evidence type="ECO:0000256" key="1">
    <source>
        <dbReference type="ARBA" id="ARBA00008668"/>
    </source>
</evidence>
<evidence type="ECO:0000313" key="5">
    <source>
        <dbReference type="Proteomes" id="UP000604825"/>
    </source>
</evidence>
<accession>A0A811MTS0</accession>
<protein>
    <submittedName>
        <fullName evidence="4">Uncharacterized protein</fullName>
    </submittedName>
</protein>
<feature type="chain" id="PRO_5032971203" evidence="3">
    <location>
        <begin position="22"/>
        <end position="488"/>
    </location>
</feature>
<sequence length="488" mass="52571">MACATLSLLDHLLITVLLVLARDIITAGVVIAPPPTPLPLPWLRAPSPTPRPPGLGAPARTPLLPPPRTGTPPLTPLPRPWLEAPSPARVPPRLGAPSRTPILPSPKPPRTPIVPPPQKRTPPSSPPPWLGAPLPSSLFPPPPLPPPRLGTPLPTPLLPPPQYAADPPPPPPMGGPKVPALIAFGDSIVDTGNNNYLTTVVKANFPPYGREYPGHKATGRFSDGKITVDFLASAFGLKETLPPYLNKNLTLEDLKTGVSFASAGSGYNNATCRTSSTMTIERQLQLFAEYKAKVGTISERALFVVCSGSNDIVEHFTFADSMTSPEYAEMMARRAIGLVEALIGQGARQIALTGAPPVGCVPSQRRMAGGVRTQCATDRNQLALLFNRKLSLEVAKLSGKYRGVNIFYVDLYSIVADVVQRYQALGFKDGKDACCGYVGLAVGPLCNVGSRTCPDPSKYVFWDSYHPTERAYKIMIDDFLRRYTRYIH</sequence>
<reference evidence="4" key="1">
    <citation type="submission" date="2020-10" db="EMBL/GenBank/DDBJ databases">
        <authorList>
            <person name="Han B."/>
            <person name="Lu T."/>
            <person name="Zhao Q."/>
            <person name="Huang X."/>
            <person name="Zhao Y."/>
        </authorList>
    </citation>
    <scope>NUCLEOTIDE SEQUENCE</scope>
</reference>
<dbReference type="PROSITE" id="PS01098">
    <property type="entry name" value="LIPASE_GDSL_SER"/>
    <property type="match status" value="1"/>
</dbReference>
<dbReference type="PANTHER" id="PTHR45642">
    <property type="entry name" value="GDSL ESTERASE/LIPASE EXL3"/>
    <property type="match status" value="1"/>
</dbReference>
<dbReference type="GO" id="GO:0016298">
    <property type="term" value="F:lipase activity"/>
    <property type="evidence" value="ECO:0007669"/>
    <property type="project" value="InterPro"/>
</dbReference>
<feature type="compositionally biased region" description="Pro residues" evidence="2">
    <location>
        <begin position="63"/>
        <end position="79"/>
    </location>
</feature>
<proteinExistence type="inferred from homology"/>
<dbReference type="PRINTS" id="PR01217">
    <property type="entry name" value="PRICHEXTENSN"/>
</dbReference>
<dbReference type="SUPFAM" id="SSF52266">
    <property type="entry name" value="SGNH hydrolase"/>
    <property type="match status" value="1"/>
</dbReference>
<dbReference type="Pfam" id="PF00657">
    <property type="entry name" value="Lipase_GDSL"/>
    <property type="match status" value="1"/>
</dbReference>
<dbReference type="Gene3D" id="3.40.50.1110">
    <property type="entry name" value="SGNH hydrolase"/>
    <property type="match status" value="1"/>
</dbReference>
<keyword evidence="3" id="KW-0732">Signal</keyword>
<dbReference type="Proteomes" id="UP000604825">
    <property type="component" value="Unassembled WGS sequence"/>
</dbReference>
<name>A0A811MTS0_9POAL</name>
<evidence type="ECO:0000256" key="3">
    <source>
        <dbReference type="SAM" id="SignalP"/>
    </source>
</evidence>
<dbReference type="PANTHER" id="PTHR45642:SF17">
    <property type="entry name" value="GDSL-LIKE LIPASE_ACYLHYDROLASE FAMILY PROTEIN, EXPRESSED"/>
    <property type="match status" value="1"/>
</dbReference>
<comment type="caution">
    <text evidence="4">The sequence shown here is derived from an EMBL/GenBank/DDBJ whole genome shotgun (WGS) entry which is preliminary data.</text>
</comment>
<keyword evidence="5" id="KW-1185">Reference proteome</keyword>
<evidence type="ECO:0000313" key="4">
    <source>
        <dbReference type="EMBL" id="CAD6212297.1"/>
    </source>
</evidence>
<dbReference type="InterPro" id="IPR050592">
    <property type="entry name" value="GDSL_lipolytic_enzyme"/>
</dbReference>
<dbReference type="InterPro" id="IPR008265">
    <property type="entry name" value="Lipase_GDSL_AS"/>
</dbReference>
<organism evidence="4 5">
    <name type="scientific">Miscanthus lutarioriparius</name>
    <dbReference type="NCBI Taxonomy" id="422564"/>
    <lineage>
        <taxon>Eukaryota</taxon>
        <taxon>Viridiplantae</taxon>
        <taxon>Streptophyta</taxon>
        <taxon>Embryophyta</taxon>
        <taxon>Tracheophyta</taxon>
        <taxon>Spermatophyta</taxon>
        <taxon>Magnoliopsida</taxon>
        <taxon>Liliopsida</taxon>
        <taxon>Poales</taxon>
        <taxon>Poaceae</taxon>
        <taxon>PACMAD clade</taxon>
        <taxon>Panicoideae</taxon>
        <taxon>Andropogonodae</taxon>
        <taxon>Andropogoneae</taxon>
        <taxon>Saccharinae</taxon>
        <taxon>Miscanthus</taxon>
    </lineage>
</organism>
<dbReference type="GO" id="GO:0006629">
    <property type="term" value="P:lipid metabolic process"/>
    <property type="evidence" value="ECO:0007669"/>
    <property type="project" value="InterPro"/>
</dbReference>
<dbReference type="AlphaFoldDB" id="A0A811MTS0"/>
<dbReference type="EMBL" id="CAJGYO010000002">
    <property type="protein sequence ID" value="CAD6212297.1"/>
    <property type="molecule type" value="Genomic_DNA"/>
</dbReference>
<comment type="similarity">
    <text evidence="1">Belongs to the 'GDSL' lipolytic enzyme family.</text>
</comment>
<feature type="compositionally biased region" description="Pro residues" evidence="2">
    <location>
        <begin position="138"/>
        <end position="172"/>
    </location>
</feature>
<dbReference type="InterPro" id="IPR035669">
    <property type="entry name" value="SGNH_plant_lipase-like"/>
</dbReference>
<feature type="region of interest" description="Disordered" evidence="2">
    <location>
        <begin position="38"/>
        <end position="172"/>
    </location>
</feature>
<dbReference type="OrthoDB" id="1600564at2759"/>